<accession>A0AAN7NTT4</accession>
<name>A0AAN7NTT4_MYCAM</name>
<dbReference type="Pfam" id="PF00620">
    <property type="entry name" value="RhoGAP"/>
    <property type="match status" value="1"/>
</dbReference>
<dbReference type="Gene3D" id="1.10.555.10">
    <property type="entry name" value="Rho GTPase activation protein"/>
    <property type="match status" value="1"/>
</dbReference>
<dbReference type="InterPro" id="IPR008936">
    <property type="entry name" value="Rho_GTPase_activation_prot"/>
</dbReference>
<gene>
    <name evidence="3" type="ORF">QYF61_019683</name>
</gene>
<dbReference type="PANTHER" id="PTHR23179:SF26">
    <property type="entry name" value="T-CELL ACTIVATION RHO GTPASE-ACTIVATING PROTEIN"/>
    <property type="match status" value="1"/>
</dbReference>
<evidence type="ECO:0000256" key="1">
    <source>
        <dbReference type="SAM" id="MobiDB-lite"/>
    </source>
</evidence>
<dbReference type="SMART" id="SM00324">
    <property type="entry name" value="RhoGAP"/>
    <property type="match status" value="1"/>
</dbReference>
<dbReference type="GO" id="GO:0007165">
    <property type="term" value="P:signal transduction"/>
    <property type="evidence" value="ECO:0007669"/>
    <property type="project" value="InterPro"/>
</dbReference>
<dbReference type="EMBL" id="JAUNZN010000001">
    <property type="protein sequence ID" value="KAK4831855.1"/>
    <property type="molecule type" value="Genomic_DNA"/>
</dbReference>
<organism evidence="3 4">
    <name type="scientific">Mycteria americana</name>
    <name type="common">Wood stork</name>
    <dbReference type="NCBI Taxonomy" id="33587"/>
    <lineage>
        <taxon>Eukaryota</taxon>
        <taxon>Metazoa</taxon>
        <taxon>Chordata</taxon>
        <taxon>Craniata</taxon>
        <taxon>Vertebrata</taxon>
        <taxon>Euteleostomi</taxon>
        <taxon>Archelosauria</taxon>
        <taxon>Archosauria</taxon>
        <taxon>Dinosauria</taxon>
        <taxon>Saurischia</taxon>
        <taxon>Theropoda</taxon>
        <taxon>Coelurosauria</taxon>
        <taxon>Aves</taxon>
        <taxon>Neognathae</taxon>
        <taxon>Neoaves</taxon>
        <taxon>Aequornithes</taxon>
        <taxon>Ciconiiformes</taxon>
        <taxon>Ciconiidae</taxon>
        <taxon>Mycteria</taxon>
    </lineage>
</organism>
<dbReference type="AlphaFoldDB" id="A0AAN7NTT4"/>
<reference evidence="3 4" key="1">
    <citation type="journal article" date="2023" name="J. Hered.">
        <title>Chromosome-level genome of the wood stork (Mycteria americana) provides insight into avian chromosome evolution.</title>
        <authorList>
            <person name="Flamio R. Jr."/>
            <person name="Ramstad K.M."/>
        </authorList>
    </citation>
    <scope>NUCLEOTIDE SEQUENCE [LARGE SCALE GENOMIC DNA]</scope>
    <source>
        <strain evidence="3">JAX WOST 10</strain>
    </source>
</reference>
<dbReference type="InterPro" id="IPR000198">
    <property type="entry name" value="RhoGAP_dom"/>
</dbReference>
<evidence type="ECO:0000259" key="2">
    <source>
        <dbReference type="PROSITE" id="PS50238"/>
    </source>
</evidence>
<sequence length="496" mass="54055">MSPTSSHPSVPPHQATVLLRPLQDLLALLHQHGPSTEGIFRLAASERASRELREALDSGAEVHLESQPAHLLAVVLKDFLRKIPSKLLEEELYEEWMSALQKTSRQERLAGLKEVASKLPKANLLLLRSLLTLLHNISRKAATSRMTAGNLAICVGPNLLSPAEEHTLPLDVLLQVTAKVRRVYQPATALRPDPSFAVQRYLAASSLQQTLVGKLPGRAAPQLQLSAHKWKAMVCCVQVTRLVEFLIEHHGELFEEEVAGLAGASAEELPAPGAEAETAEVCQGHKQRGNKSHQERIHPRDLPFRAKVAIGQVPPDAPESKHLKSSSRERRCLFIFAAWISGRALTPGLRGARSSPSTTSAEARREAPCPSALAGRLHSGTTEPEQPRTALRPIPALAGDLAGSPISSVSKCPPAGTPPQISILTVFEYSFLLGHENYLRATYHFRAAHQVAWIQQAGRSGAAVLMLAIIRKNYANRIVYKLERKLSEGWSHLGGG</sequence>
<dbReference type="PROSITE" id="PS50238">
    <property type="entry name" value="RHOGAP"/>
    <property type="match status" value="1"/>
</dbReference>
<comment type="caution">
    <text evidence="3">The sequence shown here is derived from an EMBL/GenBank/DDBJ whole genome shotgun (WGS) entry which is preliminary data.</text>
</comment>
<dbReference type="SUPFAM" id="SSF48350">
    <property type="entry name" value="GTPase activation domain, GAP"/>
    <property type="match status" value="1"/>
</dbReference>
<dbReference type="PANTHER" id="PTHR23179">
    <property type="entry name" value="T-CELL ACTIVATION RHO GTPASE ACTIVATING PROTEIN-RELATED"/>
    <property type="match status" value="1"/>
</dbReference>
<dbReference type="Proteomes" id="UP001333110">
    <property type="component" value="Unassembled WGS sequence"/>
</dbReference>
<keyword evidence="4" id="KW-1185">Reference proteome</keyword>
<feature type="region of interest" description="Disordered" evidence="1">
    <location>
        <begin position="347"/>
        <end position="389"/>
    </location>
</feature>
<evidence type="ECO:0000313" key="4">
    <source>
        <dbReference type="Proteomes" id="UP001333110"/>
    </source>
</evidence>
<dbReference type="GO" id="GO:0005096">
    <property type="term" value="F:GTPase activator activity"/>
    <property type="evidence" value="ECO:0007669"/>
    <property type="project" value="TreeGrafter"/>
</dbReference>
<proteinExistence type="predicted"/>
<evidence type="ECO:0000313" key="3">
    <source>
        <dbReference type="EMBL" id="KAK4831855.1"/>
    </source>
</evidence>
<feature type="domain" description="Rho-GAP" evidence="2">
    <location>
        <begin position="1"/>
        <end position="184"/>
    </location>
</feature>
<protein>
    <recommendedName>
        <fullName evidence="2">Rho-GAP domain-containing protein</fullName>
    </recommendedName>
</protein>